<comment type="caution">
    <text evidence="1">The sequence shown here is derived from an EMBL/GenBank/DDBJ whole genome shotgun (WGS) entry which is preliminary data.</text>
</comment>
<dbReference type="RefSeq" id="WP_064104188.1">
    <property type="nucleotide sequence ID" value="NZ_LXSF01000002.1"/>
</dbReference>
<name>A0A1A9RG52_EIKCO</name>
<dbReference type="AlphaFoldDB" id="A0A1A9RG52"/>
<dbReference type="EMBL" id="LXSF01000002">
    <property type="protein sequence ID" value="OAM17414.1"/>
    <property type="molecule type" value="Genomic_DNA"/>
</dbReference>
<evidence type="ECO:0000313" key="2">
    <source>
        <dbReference type="Proteomes" id="UP000078003"/>
    </source>
</evidence>
<protein>
    <submittedName>
        <fullName evidence="1">Uncharacterized protein</fullName>
    </submittedName>
</protein>
<evidence type="ECO:0000313" key="1">
    <source>
        <dbReference type="EMBL" id="OAM17414.1"/>
    </source>
</evidence>
<reference evidence="2" key="1">
    <citation type="submission" date="2016-05" db="EMBL/GenBank/DDBJ databases">
        <title>Draft genome of Corynebacterium afermentans subsp. afermentans LCDC 88199T.</title>
        <authorList>
            <person name="Bernier A.-M."/>
            <person name="Bernard K."/>
        </authorList>
    </citation>
    <scope>NUCLEOTIDE SEQUENCE [LARGE SCALE GENOMIC DNA]</scope>
    <source>
        <strain evidence="2">NML01-0328</strain>
    </source>
</reference>
<gene>
    <name evidence="1" type="ORF">A7P85_03470</name>
</gene>
<organism evidence="1 2">
    <name type="scientific">Eikenella corrodens</name>
    <dbReference type="NCBI Taxonomy" id="539"/>
    <lineage>
        <taxon>Bacteria</taxon>
        <taxon>Pseudomonadati</taxon>
        <taxon>Pseudomonadota</taxon>
        <taxon>Betaproteobacteria</taxon>
        <taxon>Neisseriales</taxon>
        <taxon>Neisseriaceae</taxon>
        <taxon>Eikenella</taxon>
    </lineage>
</organism>
<proteinExistence type="predicted"/>
<sequence length="65" mass="7052">MATVTIMIADTPRGVMLKITSDERLPEPGEDSGSIAQNLGLIAMELIKQEFKAVTGKEFRACTVQ</sequence>
<accession>A0A1A9RG52</accession>
<dbReference type="Proteomes" id="UP000078003">
    <property type="component" value="Unassembled WGS sequence"/>
</dbReference>